<dbReference type="AlphaFoldDB" id="A0A0A1H7N8"/>
<dbReference type="GO" id="GO:0035251">
    <property type="term" value="F:UDP-glucosyltransferase activity"/>
    <property type="evidence" value="ECO:0007669"/>
    <property type="project" value="InterPro"/>
</dbReference>
<dbReference type="PANTHER" id="PTHR48048">
    <property type="entry name" value="GLYCOSYLTRANSFERASE"/>
    <property type="match status" value="1"/>
</dbReference>
<proteinExistence type="evidence at transcript level"/>
<protein>
    <recommendedName>
        <fullName evidence="5">Glycosyltransferase</fullName>
        <ecNumber evidence="5">2.4.1.-</ecNumber>
    </recommendedName>
</protein>
<dbReference type="PANTHER" id="PTHR48048:SF20">
    <property type="entry name" value="GLYCOSYLTRANSFERASE"/>
    <property type="match status" value="1"/>
</dbReference>
<dbReference type="EMBL" id="AB909381">
    <property type="protein sequence ID" value="BAP90366.1"/>
    <property type="molecule type" value="mRNA"/>
</dbReference>
<comment type="similarity">
    <text evidence="1 4">Belongs to the UDP-glycosyltransferase family.</text>
</comment>
<evidence type="ECO:0000256" key="3">
    <source>
        <dbReference type="ARBA" id="ARBA00022679"/>
    </source>
</evidence>
<evidence type="ECO:0000256" key="1">
    <source>
        <dbReference type="ARBA" id="ARBA00009995"/>
    </source>
</evidence>
<dbReference type="EC" id="2.4.1.-" evidence="5"/>
<dbReference type="CDD" id="cd03784">
    <property type="entry name" value="GT1_Gtf-like"/>
    <property type="match status" value="1"/>
</dbReference>
<dbReference type="Gene3D" id="3.40.50.2000">
    <property type="entry name" value="Glycogen Phosphorylase B"/>
    <property type="match status" value="2"/>
</dbReference>
<evidence type="ECO:0000313" key="6">
    <source>
        <dbReference type="EMBL" id="BAP90366.1"/>
    </source>
</evidence>
<sequence>MEEAIVFYSAPGMGHIVSMAELANLIRRHLLLHYPNRRVSFTVIYGSQPFEPPTTTTAISQIANSSPSISFLHLPQHPINTFPARSPAAMAFESIRKSAPDFAESLRRISDAGTKIRSLVIDLFCGTALPIAAEQGIPVYYFFTSGSAALAAYLHMPTIHQRVGGRVFKDSPDLLIDIPGLPSIPADEMPEPLLDAKDPAYPEMVYFCECLQKSKGILVNTFDELEPVVTREAIDSGACVPDGPTPAVYNIGPLIEGSKDGDTSHETLSWLNTQPSGSVVFLCFGSRGRFTAAQTKAIAEGLERSGQRFIWVVRNPPDDNSSEIDLGKLLPEGFLRRTKDIGIVVKGWAPQVAVLSHDSVGGFVTHCGWNSVLEAVVAGKPMVAWPLYAEQHLNRAVLVKTMGMAVPVEQREGDRFVSGDELASRLIELMNSEKGKEMKEKSRLMRDKALAARNEGGSSMADLQKVVNEWMK</sequence>
<dbReference type="InterPro" id="IPR050481">
    <property type="entry name" value="UDP-glycosyltransf_plant"/>
</dbReference>
<accession>A0A0A1H7N8</accession>
<name>A0A0A1H7N8_FAGES</name>
<gene>
    <name evidence="6" type="primary">FeGT5</name>
</gene>
<dbReference type="FunFam" id="3.40.50.2000:FF:000020">
    <property type="entry name" value="Glycosyltransferase"/>
    <property type="match status" value="1"/>
</dbReference>
<organism evidence="6">
    <name type="scientific">Fagopyrum esculentum</name>
    <name type="common">Common buckwheat</name>
    <name type="synonym">Polygonum fagopyrum</name>
    <dbReference type="NCBI Taxonomy" id="3617"/>
    <lineage>
        <taxon>Eukaryota</taxon>
        <taxon>Viridiplantae</taxon>
        <taxon>Streptophyta</taxon>
        <taxon>Embryophyta</taxon>
        <taxon>Tracheophyta</taxon>
        <taxon>Spermatophyta</taxon>
        <taxon>Magnoliopsida</taxon>
        <taxon>eudicotyledons</taxon>
        <taxon>Gunneridae</taxon>
        <taxon>Pentapetalae</taxon>
        <taxon>Caryophyllales</taxon>
        <taxon>Polygonaceae</taxon>
        <taxon>Polygonoideae</taxon>
        <taxon>Fagopyreae</taxon>
        <taxon>Fagopyrum</taxon>
    </lineage>
</organism>
<evidence type="ECO:0000256" key="2">
    <source>
        <dbReference type="ARBA" id="ARBA00022676"/>
    </source>
</evidence>
<keyword evidence="2 4" id="KW-0328">Glycosyltransferase</keyword>
<dbReference type="Pfam" id="PF00201">
    <property type="entry name" value="UDPGT"/>
    <property type="match status" value="1"/>
</dbReference>
<reference evidence="6" key="1">
    <citation type="journal article" date="2014" name="Plant J.">
        <title>Purification, molecular cloning and functional characterization of flavonoid C-glucosyltransferases from Fagopyrum esculentum M. (buckwheat) cotyledon.</title>
        <authorList>
            <person name="Nagatomo Y."/>
            <person name="Usui S."/>
            <person name="Ito T."/>
            <person name="Kato A."/>
            <person name="Shimosaka M."/>
            <person name="Taguchi G."/>
        </authorList>
    </citation>
    <scope>NUCLEOTIDE SEQUENCE</scope>
</reference>
<keyword evidence="3 4" id="KW-0808">Transferase</keyword>
<dbReference type="PROSITE" id="PS00375">
    <property type="entry name" value="UDPGT"/>
    <property type="match status" value="1"/>
</dbReference>
<evidence type="ECO:0000256" key="4">
    <source>
        <dbReference type="RuleBase" id="RU003718"/>
    </source>
</evidence>
<dbReference type="SMR" id="A0A0A1H7N8"/>
<dbReference type="InterPro" id="IPR002213">
    <property type="entry name" value="UDP_glucos_trans"/>
</dbReference>
<dbReference type="InterPro" id="IPR035595">
    <property type="entry name" value="UDP_glycos_trans_CS"/>
</dbReference>
<dbReference type="SUPFAM" id="SSF53756">
    <property type="entry name" value="UDP-Glycosyltransferase/glycogen phosphorylase"/>
    <property type="match status" value="1"/>
</dbReference>
<evidence type="ECO:0000256" key="5">
    <source>
        <dbReference type="RuleBase" id="RU362057"/>
    </source>
</evidence>